<organism evidence="1 2">
    <name type="scientific">Kribbella lupini</name>
    <dbReference type="NCBI Taxonomy" id="291602"/>
    <lineage>
        <taxon>Bacteria</taxon>
        <taxon>Bacillati</taxon>
        <taxon>Actinomycetota</taxon>
        <taxon>Actinomycetes</taxon>
        <taxon>Propionibacteriales</taxon>
        <taxon>Kribbellaceae</taxon>
        <taxon>Kribbella</taxon>
    </lineage>
</organism>
<proteinExistence type="predicted"/>
<dbReference type="SUPFAM" id="SSF54909">
    <property type="entry name" value="Dimeric alpha+beta barrel"/>
    <property type="match status" value="1"/>
</dbReference>
<sequence>MKYLVILHAADQLQPLDHARFRRTAEEAGELVDGQLLADPSLGTRLGTCGAPIHAYYLLDVESSARAVELARLLPEATQEGAGVDVRPVMFAAAADY</sequence>
<evidence type="ECO:0008006" key="3">
    <source>
        <dbReference type="Google" id="ProtNLM"/>
    </source>
</evidence>
<name>A0ABP4MU07_9ACTN</name>
<dbReference type="Gene3D" id="3.30.70.1060">
    <property type="entry name" value="Dimeric alpha+beta barrel"/>
    <property type="match status" value="1"/>
</dbReference>
<protein>
    <recommendedName>
        <fullName evidence="3">YCII-related domain-containing protein</fullName>
    </recommendedName>
</protein>
<dbReference type="Proteomes" id="UP001500363">
    <property type="component" value="Unassembled WGS sequence"/>
</dbReference>
<gene>
    <name evidence="1" type="ORF">GCM10009741_63510</name>
</gene>
<accession>A0ABP4MU07</accession>
<comment type="caution">
    <text evidence="1">The sequence shown here is derived from an EMBL/GenBank/DDBJ whole genome shotgun (WGS) entry which is preliminary data.</text>
</comment>
<dbReference type="EMBL" id="BAAANC010000003">
    <property type="protein sequence ID" value="GAA1550318.1"/>
    <property type="molecule type" value="Genomic_DNA"/>
</dbReference>
<evidence type="ECO:0000313" key="2">
    <source>
        <dbReference type="Proteomes" id="UP001500363"/>
    </source>
</evidence>
<reference evidence="2" key="1">
    <citation type="journal article" date="2019" name="Int. J. Syst. Evol. Microbiol.">
        <title>The Global Catalogue of Microorganisms (GCM) 10K type strain sequencing project: providing services to taxonomists for standard genome sequencing and annotation.</title>
        <authorList>
            <consortium name="The Broad Institute Genomics Platform"/>
            <consortium name="The Broad Institute Genome Sequencing Center for Infectious Disease"/>
            <person name="Wu L."/>
            <person name="Ma J."/>
        </authorList>
    </citation>
    <scope>NUCLEOTIDE SEQUENCE [LARGE SCALE GENOMIC DNA]</scope>
    <source>
        <strain evidence="2">JCM 14303</strain>
    </source>
</reference>
<dbReference type="RefSeq" id="WP_344180792.1">
    <property type="nucleotide sequence ID" value="NZ_BAAANC010000003.1"/>
</dbReference>
<dbReference type="InterPro" id="IPR011008">
    <property type="entry name" value="Dimeric_a/b-barrel"/>
</dbReference>
<keyword evidence="2" id="KW-1185">Reference proteome</keyword>
<evidence type="ECO:0000313" key="1">
    <source>
        <dbReference type="EMBL" id="GAA1550318.1"/>
    </source>
</evidence>